<keyword evidence="3" id="KW-1185">Reference proteome</keyword>
<evidence type="ECO:0000313" key="3">
    <source>
        <dbReference type="Proteomes" id="UP000004679"/>
    </source>
</evidence>
<dbReference type="AlphaFoldDB" id="C0N3K8"/>
<evidence type="ECO:0000256" key="1">
    <source>
        <dbReference type="SAM" id="SignalP"/>
    </source>
</evidence>
<feature type="signal peptide" evidence="1">
    <location>
        <begin position="1"/>
        <end position="25"/>
    </location>
</feature>
<dbReference type="Gene3D" id="2.40.160.20">
    <property type="match status" value="1"/>
</dbReference>
<dbReference type="HOGENOM" id="CLU_116714_0_0_6"/>
<evidence type="ECO:0008006" key="4">
    <source>
        <dbReference type="Google" id="ProtNLM"/>
    </source>
</evidence>
<dbReference type="Pfam" id="PF09411">
    <property type="entry name" value="PagL"/>
    <property type="match status" value="1"/>
</dbReference>
<proteinExistence type="predicted"/>
<dbReference type="EMBL" id="GG657891">
    <property type="protein sequence ID" value="EEF80647.1"/>
    <property type="molecule type" value="Genomic_DNA"/>
</dbReference>
<name>C0N3K8_9GAMM</name>
<protein>
    <recommendedName>
        <fullName evidence="4">Lipid A 3-O-deacylase (PagL) superfamily</fullName>
    </recommendedName>
</protein>
<evidence type="ECO:0000313" key="2">
    <source>
        <dbReference type="EMBL" id="EEF80647.1"/>
    </source>
</evidence>
<feature type="chain" id="PRO_5002899478" description="Lipid A 3-O-deacylase (PagL) superfamily" evidence="1">
    <location>
        <begin position="26"/>
        <end position="166"/>
    </location>
</feature>
<dbReference type="InterPro" id="IPR018550">
    <property type="entry name" value="Lipid-A_deacylase-rel"/>
</dbReference>
<accession>C0N3K8</accession>
<keyword evidence="1" id="KW-0732">Signal</keyword>
<organism evidence="2 3">
    <name type="scientific">Methylophaga thiooxydans DMS010</name>
    <dbReference type="NCBI Taxonomy" id="637616"/>
    <lineage>
        <taxon>Bacteria</taxon>
        <taxon>Pseudomonadati</taxon>
        <taxon>Pseudomonadota</taxon>
        <taxon>Gammaproteobacteria</taxon>
        <taxon>Thiotrichales</taxon>
        <taxon>Piscirickettsiaceae</taxon>
        <taxon>Methylophaga</taxon>
    </lineage>
</organism>
<sequence>MESQMKKQLIFAGMLAVAISPLSFADHNHSLAFSAGAFEAFDSDQRATEIGIEYRFAPIESVFNLIPTVGLNINDDGAYWASAGVRYDYGVGTNWILTPNFAFVGYEDGAGLDLGLGLEFRTGLDLAYKLTDSSRLALGIYHMSNADLADDNPGSESVILTYSFDL</sequence>
<dbReference type="Proteomes" id="UP000004679">
    <property type="component" value="Unassembled WGS sequence"/>
</dbReference>
<gene>
    <name evidence="2" type="ORF">MDMS009_751</name>
</gene>
<reference evidence="2 3" key="1">
    <citation type="journal article" date="2011" name="J. Bacteriol.">
        <title>Draft genome sequence of the chemolithoheterotrophic, halophilic methylotroph Methylophaga thiooxydans DMS010.</title>
        <authorList>
            <person name="Boden R."/>
            <person name="Ferriera S."/>
            <person name="Johnson J."/>
            <person name="Kelly D.P."/>
            <person name="Murrell J.C."/>
            <person name="Schafer H."/>
        </authorList>
    </citation>
    <scope>NUCLEOTIDE SEQUENCE [LARGE SCALE GENOMIC DNA]</scope>
    <source>
        <strain evidence="2 3">DMS010</strain>
    </source>
</reference>